<evidence type="ECO:0000256" key="1">
    <source>
        <dbReference type="SAM" id="MobiDB-lite"/>
    </source>
</evidence>
<dbReference type="Gene3D" id="1.20.120.490">
    <property type="entry name" value="Hypothetical protein TM1646-like domain"/>
    <property type="match status" value="1"/>
</dbReference>
<sequence length="146" mass="16681">MKINKDMNFNIDKPRADQKSGQAGQAKFASFVQQQSHQMQNEQLAKLLGDIEGAGERLARSRTFQDMAKYKTLVRRFIKEAVDFGMSLKGSHTWNQFGEGRKLNLVEMIDEKLIELTENVMKKEKSSVDLLDQIGEIKGLIINLYT</sequence>
<dbReference type="RefSeq" id="WP_152154486.1">
    <property type="nucleotide sequence ID" value="NZ_WEIO01000015.1"/>
</dbReference>
<proteinExistence type="predicted"/>
<keyword evidence="3" id="KW-1185">Reference proteome</keyword>
<dbReference type="InterPro" id="IPR024042">
    <property type="entry name" value="TM1646-like_dom_sf"/>
</dbReference>
<name>A0A6I1FFM7_9BACI</name>
<dbReference type="Pfam" id="PF03885">
    <property type="entry name" value="DUF327"/>
    <property type="match status" value="1"/>
</dbReference>
<dbReference type="SUPFAM" id="SSF158397">
    <property type="entry name" value="TM1646-like"/>
    <property type="match status" value="1"/>
</dbReference>
<dbReference type="Proteomes" id="UP000429595">
    <property type="component" value="Unassembled WGS sequence"/>
</dbReference>
<accession>A0A6I1FFM7</accession>
<evidence type="ECO:0000313" key="2">
    <source>
        <dbReference type="EMBL" id="KAB7704328.1"/>
    </source>
</evidence>
<protein>
    <submittedName>
        <fullName evidence="2">DUF327 family protein</fullName>
    </submittedName>
</protein>
<organism evidence="2 3">
    <name type="scientific">Bacillus aerolatus</name>
    <dbReference type="NCBI Taxonomy" id="2653354"/>
    <lineage>
        <taxon>Bacteria</taxon>
        <taxon>Bacillati</taxon>
        <taxon>Bacillota</taxon>
        <taxon>Bacilli</taxon>
        <taxon>Bacillales</taxon>
        <taxon>Bacillaceae</taxon>
        <taxon>Bacillus</taxon>
    </lineage>
</organism>
<comment type="caution">
    <text evidence="2">The sequence shown here is derived from an EMBL/GenBank/DDBJ whole genome shotgun (WGS) entry which is preliminary data.</text>
</comment>
<dbReference type="AlphaFoldDB" id="A0A6I1FFM7"/>
<dbReference type="EMBL" id="WEIO01000015">
    <property type="protein sequence ID" value="KAB7704328.1"/>
    <property type="molecule type" value="Genomic_DNA"/>
</dbReference>
<gene>
    <name evidence="2" type="ORF">F9802_18100</name>
</gene>
<feature type="region of interest" description="Disordered" evidence="1">
    <location>
        <begin position="1"/>
        <end position="23"/>
    </location>
</feature>
<dbReference type="InterPro" id="IPR005585">
    <property type="entry name" value="DUF327"/>
</dbReference>
<reference evidence="2 3" key="1">
    <citation type="submission" date="2019-10" db="EMBL/GenBank/DDBJ databases">
        <title>Bacillus aerolatum sp. nov., isolated from bioaerosol of sport playgrounds.</title>
        <authorList>
            <person name="Chen P."/>
            <person name="Zhang G."/>
        </authorList>
    </citation>
    <scope>NUCLEOTIDE SEQUENCE [LARGE SCALE GENOMIC DNA]</scope>
    <source>
        <strain evidence="2 3">CX253</strain>
    </source>
</reference>
<evidence type="ECO:0000313" key="3">
    <source>
        <dbReference type="Proteomes" id="UP000429595"/>
    </source>
</evidence>